<keyword evidence="3" id="KW-1185">Reference proteome</keyword>
<dbReference type="EMBL" id="PNJG02000001">
    <property type="protein sequence ID" value="RKQ36201.1"/>
    <property type="molecule type" value="Genomic_DNA"/>
</dbReference>
<feature type="region of interest" description="Disordered" evidence="1">
    <location>
        <begin position="1"/>
        <end position="42"/>
    </location>
</feature>
<gene>
    <name evidence="2" type="ORF">C1C97_000500</name>
</gene>
<evidence type="ECO:0000256" key="1">
    <source>
        <dbReference type="SAM" id="MobiDB-lite"/>
    </source>
</evidence>
<dbReference type="Proteomes" id="UP000249516">
    <property type="component" value="Unassembled WGS sequence"/>
</dbReference>
<name>A0A495A856_9MICC</name>
<comment type="caution">
    <text evidence="2">The sequence shown here is derived from an EMBL/GenBank/DDBJ whole genome shotgun (WGS) entry which is preliminary data.</text>
</comment>
<proteinExistence type="predicted"/>
<reference evidence="2 3" key="1">
    <citation type="submission" date="2018-10" db="EMBL/GenBank/DDBJ databases">
        <title>Kocuria tytouropygialis sp. nov., isolated from the uropygial gland of an American barn owl (Tyto furcata).</title>
        <authorList>
            <person name="Braun M.S."/>
            <person name="Wang E."/>
            <person name="Zimmermann S."/>
            <person name="Wagner H."/>
            <person name="Wink M."/>
        </authorList>
    </citation>
    <scope>NUCLEOTIDE SEQUENCE [LARGE SCALE GENOMIC DNA]</scope>
    <source>
        <strain evidence="2 3">442</strain>
    </source>
</reference>
<feature type="compositionally biased region" description="Basic and acidic residues" evidence="1">
    <location>
        <begin position="7"/>
        <end position="30"/>
    </location>
</feature>
<organism evidence="2 3">
    <name type="scientific">Kocuria tytonis</name>
    <dbReference type="NCBI Taxonomy" id="2054280"/>
    <lineage>
        <taxon>Bacteria</taxon>
        <taxon>Bacillati</taxon>
        <taxon>Actinomycetota</taxon>
        <taxon>Actinomycetes</taxon>
        <taxon>Micrococcales</taxon>
        <taxon>Micrococcaceae</taxon>
        <taxon>Kocuria</taxon>
    </lineage>
</organism>
<evidence type="ECO:0000313" key="3">
    <source>
        <dbReference type="Proteomes" id="UP000249516"/>
    </source>
</evidence>
<evidence type="ECO:0000313" key="2">
    <source>
        <dbReference type="EMBL" id="RKQ36201.1"/>
    </source>
</evidence>
<protein>
    <submittedName>
        <fullName evidence="2">Uncharacterized protein</fullName>
    </submittedName>
</protein>
<sequence length="129" mass="13636">MATTETPTEKLERRKAESARDASPKKPQDHKTKKASPDTEGFVPVEYEGATIRVQADLDPATDFELLDAIGKLEEGAASGLGNLVRMVTAPGDFPVLMNACRNARGKVDPETLAGFIPVALEAGGLGNS</sequence>
<dbReference type="AlphaFoldDB" id="A0A495A856"/>
<dbReference type="RefSeq" id="WP_121029550.1">
    <property type="nucleotide sequence ID" value="NZ_PNJG02000001.1"/>
</dbReference>
<accession>A0A495A856</accession>